<evidence type="ECO:0000313" key="7">
    <source>
        <dbReference type="Proteomes" id="UP000032439"/>
    </source>
</evidence>
<keyword evidence="2" id="KW-0732">Signal</keyword>
<proteinExistence type="inferred from homology"/>
<accession>A0A0D7E549</accession>
<evidence type="ECO:0000313" key="6">
    <source>
        <dbReference type="EMBL" id="KIZ35993.1"/>
    </source>
</evidence>
<dbReference type="Gene3D" id="3.40.30.10">
    <property type="entry name" value="Glutaredoxin"/>
    <property type="match status" value="1"/>
</dbReference>
<name>A0A0D7E549_STUST</name>
<dbReference type="InterPro" id="IPR012336">
    <property type="entry name" value="Thioredoxin-like_fold"/>
</dbReference>
<dbReference type="EMBL" id="JXXD01000097">
    <property type="protein sequence ID" value="KIZ35993.1"/>
    <property type="molecule type" value="Genomic_DNA"/>
</dbReference>
<comment type="similarity">
    <text evidence="1">Belongs to the thioredoxin family. DsbA subfamily.</text>
</comment>
<dbReference type="AlphaFoldDB" id="A0A0D7E549"/>
<evidence type="ECO:0000256" key="3">
    <source>
        <dbReference type="ARBA" id="ARBA00023002"/>
    </source>
</evidence>
<gene>
    <name evidence="6" type="ORF">LO50_11190</name>
</gene>
<evidence type="ECO:0000256" key="2">
    <source>
        <dbReference type="ARBA" id="ARBA00022729"/>
    </source>
</evidence>
<dbReference type="PATRIC" id="fig|316.110.peg.4861"/>
<dbReference type="PANTHER" id="PTHR13887:SF14">
    <property type="entry name" value="DISULFIDE BOND FORMATION PROTEIN D"/>
    <property type="match status" value="1"/>
</dbReference>
<evidence type="ECO:0000256" key="5">
    <source>
        <dbReference type="ARBA" id="ARBA00023284"/>
    </source>
</evidence>
<organism evidence="6 7">
    <name type="scientific">Stutzerimonas stutzeri</name>
    <name type="common">Pseudomonas stutzeri</name>
    <dbReference type="NCBI Taxonomy" id="316"/>
    <lineage>
        <taxon>Bacteria</taxon>
        <taxon>Pseudomonadati</taxon>
        <taxon>Pseudomonadota</taxon>
        <taxon>Gammaproteobacteria</taxon>
        <taxon>Pseudomonadales</taxon>
        <taxon>Pseudomonadaceae</taxon>
        <taxon>Stutzerimonas</taxon>
    </lineage>
</organism>
<sequence length="268" mass="28756">MPSSKNRLPLTVGLSALFAVAALGASVMYTEHAINQAIAEQLPAGVAAALDAKEQAEVAAAKLQILSQWSAASDIEVKGRNIYGKADAEFTLVEFSDLECPFCKRFHDTPKSLVEQAGGKINWEWQHYPLQFHNPTAAKAAHAAECVSEIAGNQAFWAFTGQWFERSAMNGQGIDDIGRLAREVGADSQTFDACMASGKYKQKIQDQMDRGTAMGVTGTPATVVVDNTNGQKILVKGAQPAKALLQAIGQLVEQRNQPASPPIQEKAE</sequence>
<evidence type="ECO:0000256" key="4">
    <source>
        <dbReference type="ARBA" id="ARBA00023157"/>
    </source>
</evidence>
<dbReference type="GO" id="GO:0016491">
    <property type="term" value="F:oxidoreductase activity"/>
    <property type="evidence" value="ECO:0007669"/>
    <property type="project" value="UniProtKB-KW"/>
</dbReference>
<dbReference type="PROSITE" id="PS51352">
    <property type="entry name" value="THIOREDOXIN_2"/>
    <property type="match status" value="1"/>
</dbReference>
<reference evidence="6 7" key="1">
    <citation type="submission" date="2014-11" db="EMBL/GenBank/DDBJ databases">
        <title>Genomics and ecophysiology of heterotrophic nitrogen fixing bacteria isolated from estuarine surface water.</title>
        <authorList>
            <person name="Bentzon-Tilia M."/>
            <person name="Severin I."/>
            <person name="Hansen L.H."/>
            <person name="Riemann L."/>
        </authorList>
    </citation>
    <scope>NUCLEOTIDE SEQUENCE [LARGE SCALE GENOMIC DNA]</scope>
    <source>
        <strain evidence="6 7">BAL361</strain>
    </source>
</reference>
<comment type="caution">
    <text evidence="6">The sequence shown here is derived from an EMBL/GenBank/DDBJ whole genome shotgun (WGS) entry which is preliminary data.</text>
</comment>
<dbReference type="InterPro" id="IPR036249">
    <property type="entry name" value="Thioredoxin-like_sf"/>
</dbReference>
<dbReference type="RefSeq" id="WP_044315034.1">
    <property type="nucleotide sequence ID" value="NZ_JAAMQZ010000048.1"/>
</dbReference>
<dbReference type="InterPro" id="IPR013766">
    <property type="entry name" value="Thioredoxin_domain"/>
</dbReference>
<protein>
    <submittedName>
        <fullName evidence="6">Uncharacterized protein</fullName>
    </submittedName>
</protein>
<dbReference type="PANTHER" id="PTHR13887">
    <property type="entry name" value="GLUTATHIONE S-TRANSFERASE KAPPA"/>
    <property type="match status" value="1"/>
</dbReference>
<evidence type="ECO:0000256" key="1">
    <source>
        <dbReference type="ARBA" id="ARBA00005791"/>
    </source>
</evidence>
<keyword evidence="4" id="KW-1015">Disulfide bond</keyword>
<keyword evidence="3" id="KW-0560">Oxidoreductase</keyword>
<dbReference type="SUPFAM" id="SSF52833">
    <property type="entry name" value="Thioredoxin-like"/>
    <property type="match status" value="1"/>
</dbReference>
<dbReference type="Proteomes" id="UP000032439">
    <property type="component" value="Unassembled WGS sequence"/>
</dbReference>
<keyword evidence="5" id="KW-0676">Redox-active center</keyword>
<dbReference type="Pfam" id="PF13462">
    <property type="entry name" value="Thioredoxin_4"/>
    <property type="match status" value="1"/>
</dbReference>